<gene>
    <name evidence="2" type="ORF">Bdt_0277</name>
</gene>
<feature type="domain" description="Serine aminopeptidase S33" evidence="1">
    <location>
        <begin position="53"/>
        <end position="287"/>
    </location>
</feature>
<evidence type="ECO:0000313" key="2">
    <source>
        <dbReference type="EMBL" id="AFX99985.1"/>
    </source>
</evidence>
<dbReference type="PANTHER" id="PTHR43798">
    <property type="entry name" value="MONOACYLGLYCEROL LIPASE"/>
    <property type="match status" value="1"/>
</dbReference>
<dbReference type="InterPro" id="IPR050266">
    <property type="entry name" value="AB_hydrolase_sf"/>
</dbReference>
<dbReference type="InterPro" id="IPR029058">
    <property type="entry name" value="AB_hydrolase_fold"/>
</dbReference>
<dbReference type="SUPFAM" id="SSF53474">
    <property type="entry name" value="alpha/beta-Hydrolases"/>
    <property type="match status" value="1"/>
</dbReference>
<dbReference type="EMBL" id="CP002930">
    <property type="protein sequence ID" value="AFX99985.1"/>
    <property type="molecule type" value="Genomic_DNA"/>
</dbReference>
<dbReference type="STRING" id="1069642.Bdt_0277"/>
<dbReference type="Gene3D" id="3.40.50.1820">
    <property type="entry name" value="alpha/beta hydrolase"/>
    <property type="match status" value="1"/>
</dbReference>
<sequence length="336" mass="37821">MTSMRFLFLALSVLVSGFFVSLESLAKAEAFKGFVQVAPQKELFVDYVPAKEKQPTVVLINGLTYSTRQWDSFVNALLAKGLGVLRYDPIGQGQTLLKYAPVVAPIPVQDQVADLKALLEKMNLKGPYNLAGLSYGGGVAAGFTAAYPSLVKNLIMMAPFTRPLDGQDQWIRAQIWATRQIFPFNKMSDDDLYDYYLHQIIYATYPQAEPIVLENPFKLEATFRLVQGIRKYRPVDLTDSIPAKSLHLLIARQDQYINTSVLDEYWDAVPEKARASRLYINGSEHKMVEAVPNFTAAWVYQIVTGNKKLSEGRDFEGYPFRGEVRSGQEEIQVGRE</sequence>
<evidence type="ECO:0000313" key="3">
    <source>
        <dbReference type="Proteomes" id="UP000010074"/>
    </source>
</evidence>
<dbReference type="PANTHER" id="PTHR43798:SF5">
    <property type="entry name" value="MONOACYLGLYCEROL LIPASE ABHD6"/>
    <property type="match status" value="1"/>
</dbReference>
<dbReference type="AlphaFoldDB" id="K7YJY3"/>
<accession>K7YJY3</accession>
<dbReference type="Pfam" id="PF12146">
    <property type="entry name" value="Hydrolase_4"/>
    <property type="match status" value="1"/>
</dbReference>
<organism evidence="2 3">
    <name type="scientific">Bdellovibrio bacteriovorus str. Tiberius</name>
    <dbReference type="NCBI Taxonomy" id="1069642"/>
    <lineage>
        <taxon>Bacteria</taxon>
        <taxon>Pseudomonadati</taxon>
        <taxon>Bdellovibrionota</taxon>
        <taxon>Bdellovibrionia</taxon>
        <taxon>Bdellovibrionales</taxon>
        <taxon>Pseudobdellovibrionaceae</taxon>
        <taxon>Bdellovibrio</taxon>
    </lineage>
</organism>
<protein>
    <submittedName>
        <fullName evidence="2">Putative lysophospholipase</fullName>
    </submittedName>
</protein>
<name>K7YJY3_BDEBC</name>
<dbReference type="GO" id="GO:0046464">
    <property type="term" value="P:acylglycerol catabolic process"/>
    <property type="evidence" value="ECO:0007669"/>
    <property type="project" value="TreeGrafter"/>
</dbReference>
<dbReference type="KEGG" id="bbat:Bdt_0277"/>
<evidence type="ECO:0000259" key="1">
    <source>
        <dbReference type="Pfam" id="PF12146"/>
    </source>
</evidence>
<dbReference type="GO" id="GO:0047372">
    <property type="term" value="F:monoacylglycerol lipase activity"/>
    <property type="evidence" value="ECO:0007669"/>
    <property type="project" value="TreeGrafter"/>
</dbReference>
<dbReference type="PATRIC" id="fig|1069642.3.peg.274"/>
<dbReference type="GO" id="GO:0016020">
    <property type="term" value="C:membrane"/>
    <property type="evidence" value="ECO:0007669"/>
    <property type="project" value="TreeGrafter"/>
</dbReference>
<dbReference type="HOGENOM" id="CLU_825540_0_0_7"/>
<reference evidence="2 3" key="1">
    <citation type="journal article" date="2012" name="BMC Genomics">
        <title>Genome analysis of a simultaneously predatory and prey-independent, novel Bdellovibrio bacteriovorus from the River Tiber, supports in silico predictions of both ancient and recent lateral gene transfer from diverse bacteria.</title>
        <authorList>
            <person name="Hobley L."/>
            <person name="Lerner T.R."/>
            <person name="Williams L.E."/>
            <person name="Lambert C."/>
            <person name="Till R."/>
            <person name="Milner D.S."/>
            <person name="Basford S.M."/>
            <person name="Capeness M.J."/>
            <person name="Fenton A.K."/>
            <person name="Atterbury R.J."/>
            <person name="Harris M.A."/>
            <person name="Sockett R.E."/>
        </authorList>
    </citation>
    <scope>NUCLEOTIDE SEQUENCE [LARGE SCALE GENOMIC DNA]</scope>
    <source>
        <strain evidence="2 3">Tiberius</strain>
    </source>
</reference>
<dbReference type="InterPro" id="IPR022742">
    <property type="entry name" value="Hydrolase_4"/>
</dbReference>
<dbReference type="Proteomes" id="UP000010074">
    <property type="component" value="Chromosome"/>
</dbReference>
<proteinExistence type="predicted"/>